<dbReference type="InterPro" id="IPR019734">
    <property type="entry name" value="TPR_rpt"/>
</dbReference>
<dbReference type="EMBL" id="AP007255">
    <property type="protein sequence ID" value="BAE52012.1"/>
    <property type="molecule type" value="Genomic_DNA"/>
</dbReference>
<comment type="function">
    <text evidence="1">Mediates coordination of peptidoglycan synthesis and outer membrane constriction during cell division.</text>
</comment>
<evidence type="ECO:0000256" key="1">
    <source>
        <dbReference type="HAMAP-Rule" id="MF_02066"/>
    </source>
</evidence>
<dbReference type="SUPFAM" id="SSF48452">
    <property type="entry name" value="TPR-like"/>
    <property type="match status" value="1"/>
</dbReference>
<keyword evidence="1" id="KW-0131">Cell cycle</keyword>
<feature type="region of interest" description="Disordered" evidence="2">
    <location>
        <begin position="138"/>
        <end position="229"/>
    </location>
</feature>
<keyword evidence="4" id="KW-1185">Reference proteome</keyword>
<dbReference type="Proteomes" id="UP000007058">
    <property type="component" value="Chromosome"/>
</dbReference>
<dbReference type="KEGG" id="mag:amb3208"/>
<keyword evidence="1" id="KW-0574">Periplasm</keyword>
<organism evidence="3 4">
    <name type="scientific">Paramagnetospirillum magneticum (strain ATCC 700264 / AMB-1)</name>
    <name type="common">Magnetospirillum magneticum</name>
    <dbReference type="NCBI Taxonomy" id="342108"/>
    <lineage>
        <taxon>Bacteria</taxon>
        <taxon>Pseudomonadati</taxon>
        <taxon>Pseudomonadota</taxon>
        <taxon>Alphaproteobacteria</taxon>
        <taxon>Rhodospirillales</taxon>
        <taxon>Magnetospirillaceae</taxon>
        <taxon>Paramagnetospirillum</taxon>
    </lineage>
</organism>
<dbReference type="GO" id="GO:0030288">
    <property type="term" value="C:outer membrane-bounded periplasmic space"/>
    <property type="evidence" value="ECO:0007669"/>
    <property type="project" value="UniProtKB-UniRule"/>
</dbReference>
<dbReference type="GO" id="GO:0043093">
    <property type="term" value="P:FtsZ-dependent cytokinesis"/>
    <property type="evidence" value="ECO:0007669"/>
    <property type="project" value="UniProtKB-UniRule"/>
</dbReference>
<evidence type="ECO:0000313" key="3">
    <source>
        <dbReference type="EMBL" id="BAE52012.1"/>
    </source>
</evidence>
<keyword evidence="1" id="KW-0132">Cell division</keyword>
<feature type="compositionally biased region" description="Polar residues" evidence="2">
    <location>
        <begin position="68"/>
        <end position="89"/>
    </location>
</feature>
<accession>Q2W2B3</accession>
<proteinExistence type="inferred from homology"/>
<dbReference type="HAMAP" id="MF_02066">
    <property type="entry name" value="CpoB"/>
    <property type="match status" value="1"/>
</dbReference>
<evidence type="ECO:0000256" key="2">
    <source>
        <dbReference type="SAM" id="MobiDB-lite"/>
    </source>
</evidence>
<dbReference type="InterPro" id="IPR034706">
    <property type="entry name" value="CpoB"/>
</dbReference>
<comment type="subcellular location">
    <subcellularLocation>
        <location evidence="1">Periplasm</location>
    </subcellularLocation>
</comment>
<comment type="similarity">
    <text evidence="1">Belongs to the CpoB family.</text>
</comment>
<dbReference type="NCBIfam" id="TIGR02795">
    <property type="entry name" value="tol_pal_ybgF"/>
    <property type="match status" value="1"/>
</dbReference>
<name>Q2W2B3_PARM1</name>
<feature type="region of interest" description="Disordered" evidence="2">
    <location>
        <begin position="68"/>
        <end position="91"/>
    </location>
</feature>
<gene>
    <name evidence="1" type="primary">cpoB</name>
    <name evidence="3" type="ordered locus">amb3208</name>
</gene>
<sequence>MRPWESHSSASVSKMRLVVRRFVLSTALSALLIGAAFVSPASAQSDTRALYDRIERLERDLMTLQSQSARGGSTVVRSSANDGSVSGSAASRLEDRINELEDANRFLTGKIEEANFKAAQLNKQLERMQADIDLRFKDLEGGKGGSSSSAQPQSMSMPAASAPATTPSGAPVLIPPKGVKPGANSADNDGPAPGPQNLGAMPAGALKKGEAEAQAQAAKAPPAAPKDAQSAYEEAYGLAQKGDYDGAEQGFRSFLKTYPNHQLAGNAQYWLGDIAFSQRKDFATSAKLFGEAYKKYPKHTKAPDMLYKLGASFGHLDMKDQACRTYALLFAEHPDMADRIKRAATGDKQRLGCGK</sequence>
<feature type="compositionally biased region" description="Low complexity" evidence="2">
    <location>
        <begin position="202"/>
        <end position="221"/>
    </location>
</feature>
<evidence type="ECO:0000313" key="4">
    <source>
        <dbReference type="Proteomes" id="UP000007058"/>
    </source>
</evidence>
<reference evidence="3 4" key="1">
    <citation type="journal article" date="2005" name="DNA Res.">
        <title>Complete genome sequence of the facultative anaerobic magnetotactic bacterium Magnetospirillum sp. strain AMB-1.</title>
        <authorList>
            <person name="Matsunaga T."/>
            <person name="Okamura Y."/>
            <person name="Fukuda Y."/>
            <person name="Wahyudi A.T."/>
            <person name="Murase Y."/>
            <person name="Takeyama H."/>
        </authorList>
    </citation>
    <scope>NUCLEOTIDE SEQUENCE [LARGE SCALE GENOMIC DNA]</scope>
    <source>
        <strain evidence="4">ATCC 700264 / AMB-1</strain>
    </source>
</reference>
<dbReference type="InterPro" id="IPR014162">
    <property type="entry name" value="CpoB_C"/>
</dbReference>
<feature type="compositionally biased region" description="Low complexity" evidence="2">
    <location>
        <begin position="146"/>
        <end position="171"/>
    </location>
</feature>
<protein>
    <recommendedName>
        <fullName evidence="1">Cell division coordinator CpoB</fullName>
    </recommendedName>
</protein>
<keyword evidence="1" id="KW-0732">Signal</keyword>
<dbReference type="InterPro" id="IPR011990">
    <property type="entry name" value="TPR-like_helical_dom_sf"/>
</dbReference>
<dbReference type="AlphaFoldDB" id="Q2W2B3"/>
<dbReference type="HOGENOM" id="CLU_044315_0_0_5"/>
<dbReference type="STRING" id="342108.amb3208"/>
<dbReference type="Gene3D" id="1.25.40.10">
    <property type="entry name" value="Tetratricopeptide repeat domain"/>
    <property type="match status" value="1"/>
</dbReference>
<dbReference type="Pfam" id="PF13174">
    <property type="entry name" value="TPR_6"/>
    <property type="match status" value="3"/>
</dbReference>